<keyword evidence="5" id="KW-1185">Reference proteome</keyword>
<comment type="caution">
    <text evidence="4">The sequence shown here is derived from an EMBL/GenBank/DDBJ whole genome shotgun (WGS) entry which is preliminary data.</text>
</comment>
<evidence type="ECO:0000256" key="1">
    <source>
        <dbReference type="ARBA" id="ARBA00022729"/>
    </source>
</evidence>
<evidence type="ECO:0000313" key="4">
    <source>
        <dbReference type="EMBL" id="MFC6096635.1"/>
    </source>
</evidence>
<dbReference type="Proteomes" id="UP001596287">
    <property type="component" value="Unassembled WGS sequence"/>
</dbReference>
<feature type="chain" id="PRO_5047147081" evidence="2">
    <location>
        <begin position="20"/>
        <end position="261"/>
    </location>
</feature>
<dbReference type="Pfam" id="PF18962">
    <property type="entry name" value="Por_Secre_tail"/>
    <property type="match status" value="1"/>
</dbReference>
<dbReference type="InterPro" id="IPR026444">
    <property type="entry name" value="Secre_tail"/>
</dbReference>
<protein>
    <submittedName>
        <fullName evidence="4">T9SS type A sorting domain-containing protein</fullName>
    </submittedName>
</protein>
<dbReference type="Gene3D" id="2.60.120.200">
    <property type="match status" value="1"/>
</dbReference>
<proteinExistence type="predicted"/>
<organism evidence="4 5">
    <name type="scientific">Flavobacterium qiangtangense</name>
    <dbReference type="NCBI Taxonomy" id="1442595"/>
    <lineage>
        <taxon>Bacteria</taxon>
        <taxon>Pseudomonadati</taxon>
        <taxon>Bacteroidota</taxon>
        <taxon>Flavobacteriia</taxon>
        <taxon>Flavobacteriales</taxon>
        <taxon>Flavobacteriaceae</taxon>
        <taxon>Flavobacterium</taxon>
    </lineage>
</organism>
<sequence length="261" mass="27663">MKKTLLSIGLFCLSFASNAQCSAVATLNENFENFVEGAFPQNCWTSNDVFPRLSIATVGGSKVVQTYTSSTPTTPIYVVSPELSTMDGNHKLSFNIGAPSAPGTLKLQVGTMSSPTAYTSFVAVGSEITVTATSAQSNIIIPASTTQKHIVFRITSTAPHSVSSIDNVVYEANLSVAESNLTTFKVYPNPSVNKIVTISQDNTFSGDKNAVAIYSLTGAKVFETEFSESTNTLNLSELASGVYVLKINSGDAVTTKKLVLK</sequence>
<feature type="signal peptide" evidence="2">
    <location>
        <begin position="1"/>
        <end position="19"/>
    </location>
</feature>
<gene>
    <name evidence="4" type="ORF">ACFPVY_08245</name>
</gene>
<dbReference type="EMBL" id="JBHSQB010000007">
    <property type="protein sequence ID" value="MFC6096635.1"/>
    <property type="molecule type" value="Genomic_DNA"/>
</dbReference>
<evidence type="ECO:0000259" key="3">
    <source>
        <dbReference type="Pfam" id="PF18962"/>
    </source>
</evidence>
<name>A0ABW1PNV7_9FLAO</name>
<dbReference type="RefSeq" id="WP_379791491.1">
    <property type="nucleotide sequence ID" value="NZ_JBHSQB010000007.1"/>
</dbReference>
<evidence type="ECO:0000313" key="5">
    <source>
        <dbReference type="Proteomes" id="UP001596287"/>
    </source>
</evidence>
<dbReference type="NCBIfam" id="TIGR04183">
    <property type="entry name" value="Por_Secre_tail"/>
    <property type="match status" value="1"/>
</dbReference>
<feature type="domain" description="Secretion system C-terminal sorting" evidence="3">
    <location>
        <begin position="186"/>
        <end position="259"/>
    </location>
</feature>
<reference evidence="5" key="1">
    <citation type="journal article" date="2019" name="Int. J. Syst. Evol. Microbiol.">
        <title>The Global Catalogue of Microorganisms (GCM) 10K type strain sequencing project: providing services to taxonomists for standard genome sequencing and annotation.</title>
        <authorList>
            <consortium name="The Broad Institute Genomics Platform"/>
            <consortium name="The Broad Institute Genome Sequencing Center for Infectious Disease"/>
            <person name="Wu L."/>
            <person name="Ma J."/>
        </authorList>
    </citation>
    <scope>NUCLEOTIDE SEQUENCE [LARGE SCALE GENOMIC DNA]</scope>
    <source>
        <strain evidence="5">CCUG 49679</strain>
    </source>
</reference>
<accession>A0ABW1PNV7</accession>
<keyword evidence="1 2" id="KW-0732">Signal</keyword>
<evidence type="ECO:0000256" key="2">
    <source>
        <dbReference type="SAM" id="SignalP"/>
    </source>
</evidence>